<evidence type="ECO:0000313" key="2">
    <source>
        <dbReference type="EMBL" id="KAG7287331.1"/>
    </source>
</evidence>
<feature type="region of interest" description="Disordered" evidence="1">
    <location>
        <begin position="109"/>
        <end position="215"/>
    </location>
</feature>
<sequence length="215" mass="22766">MDDLNALEPPSPTWFERNRPPPRPQDVIHAEAVMNLITGIDEEVVFIHQQIDDVLRDPNLDMLRQAASRIAFALRQLKWNFEHFSTLHDQIKVKVDTIEARLEVLEGRANSSAGPSTGVASGSGSGAADGTNAGAAVVAESVTESSTDAGIDTPSTSSSSSSDDSPTLHGTPTSGSPIGYHATLAGRQDSPTGSSDSDTPAYMHPDHYGTDPNAF</sequence>
<feature type="compositionally biased region" description="Low complexity" evidence="1">
    <location>
        <begin position="111"/>
        <end position="120"/>
    </location>
</feature>
<organism evidence="2 3">
    <name type="scientific">Staphylotrichum longicolle</name>
    <dbReference type="NCBI Taxonomy" id="669026"/>
    <lineage>
        <taxon>Eukaryota</taxon>
        <taxon>Fungi</taxon>
        <taxon>Dikarya</taxon>
        <taxon>Ascomycota</taxon>
        <taxon>Pezizomycotina</taxon>
        <taxon>Sordariomycetes</taxon>
        <taxon>Sordariomycetidae</taxon>
        <taxon>Sordariales</taxon>
        <taxon>Chaetomiaceae</taxon>
        <taxon>Staphylotrichum</taxon>
    </lineage>
</organism>
<name>A0AAD4ETW9_9PEZI</name>
<keyword evidence="3" id="KW-1185">Reference proteome</keyword>
<dbReference type="AlphaFoldDB" id="A0AAD4ETW9"/>
<proteinExistence type="predicted"/>
<feature type="compositionally biased region" description="Low complexity" evidence="1">
    <location>
        <begin position="128"/>
        <end position="139"/>
    </location>
</feature>
<accession>A0AAD4ETW9</accession>
<evidence type="ECO:0000256" key="1">
    <source>
        <dbReference type="SAM" id="MobiDB-lite"/>
    </source>
</evidence>
<reference evidence="2" key="1">
    <citation type="submission" date="2023-02" db="EMBL/GenBank/DDBJ databases">
        <authorList>
            <person name="Palmer J.M."/>
        </authorList>
    </citation>
    <scope>NUCLEOTIDE SEQUENCE</scope>
    <source>
        <strain evidence="2">FW57</strain>
    </source>
</reference>
<gene>
    <name evidence="2" type="ORF">NEMBOFW57_006840</name>
</gene>
<dbReference type="EMBL" id="JAHCVI010000003">
    <property type="protein sequence ID" value="KAG7287331.1"/>
    <property type="molecule type" value="Genomic_DNA"/>
</dbReference>
<feature type="compositionally biased region" description="Low complexity" evidence="1">
    <location>
        <begin position="189"/>
        <end position="200"/>
    </location>
</feature>
<evidence type="ECO:0000313" key="3">
    <source>
        <dbReference type="Proteomes" id="UP001197093"/>
    </source>
</evidence>
<feature type="compositionally biased region" description="Low complexity" evidence="1">
    <location>
        <begin position="152"/>
        <end position="167"/>
    </location>
</feature>
<protein>
    <submittedName>
        <fullName evidence="2">Uncharacterized protein</fullName>
    </submittedName>
</protein>
<dbReference type="Proteomes" id="UP001197093">
    <property type="component" value="Unassembled WGS sequence"/>
</dbReference>
<feature type="region of interest" description="Disordered" evidence="1">
    <location>
        <begin position="1"/>
        <end position="23"/>
    </location>
</feature>
<comment type="caution">
    <text evidence="2">The sequence shown here is derived from an EMBL/GenBank/DDBJ whole genome shotgun (WGS) entry which is preliminary data.</text>
</comment>